<organism evidence="2">
    <name type="scientific">uncultured Chloroflexia bacterium</name>
    <dbReference type="NCBI Taxonomy" id="1672391"/>
    <lineage>
        <taxon>Bacteria</taxon>
        <taxon>Bacillati</taxon>
        <taxon>Chloroflexota</taxon>
        <taxon>Chloroflexia</taxon>
        <taxon>environmental samples</taxon>
    </lineage>
</organism>
<feature type="transmembrane region" description="Helical" evidence="1">
    <location>
        <begin position="35"/>
        <end position="61"/>
    </location>
</feature>
<proteinExistence type="predicted"/>
<dbReference type="AlphaFoldDB" id="A0A6J4HB82"/>
<dbReference type="EMBL" id="CADCTR010000105">
    <property type="protein sequence ID" value="CAA9218290.1"/>
    <property type="molecule type" value="Genomic_DNA"/>
</dbReference>
<sequence>MVRENTERTARNTTEATTATYVEAAQQGKNQWWRYLVGLVVILVAWLVAGSIASLGVAFALSGQIDYTGLSPIALFVYFLA</sequence>
<gene>
    <name evidence="2" type="ORF">AVDCRST_MAG93-329</name>
</gene>
<evidence type="ECO:0000256" key="1">
    <source>
        <dbReference type="SAM" id="Phobius"/>
    </source>
</evidence>
<name>A0A6J4HB82_9CHLR</name>
<keyword evidence="1" id="KW-0472">Membrane</keyword>
<keyword evidence="1" id="KW-0812">Transmembrane</keyword>
<accession>A0A6J4HB82</accession>
<keyword evidence="1" id="KW-1133">Transmembrane helix</keyword>
<evidence type="ECO:0000313" key="2">
    <source>
        <dbReference type="EMBL" id="CAA9218290.1"/>
    </source>
</evidence>
<feature type="non-terminal residue" evidence="2">
    <location>
        <position position="81"/>
    </location>
</feature>
<protein>
    <submittedName>
        <fullName evidence="2">Uncharacterized protein</fullName>
    </submittedName>
</protein>
<reference evidence="2" key="1">
    <citation type="submission" date="2020-02" db="EMBL/GenBank/DDBJ databases">
        <authorList>
            <person name="Meier V. D."/>
        </authorList>
    </citation>
    <scope>NUCLEOTIDE SEQUENCE</scope>
    <source>
        <strain evidence="2">AVDCRST_MAG93</strain>
    </source>
</reference>